<dbReference type="GO" id="GO:0016740">
    <property type="term" value="F:transferase activity"/>
    <property type="evidence" value="ECO:0007669"/>
    <property type="project" value="UniProtKB-KW"/>
</dbReference>
<feature type="transmembrane region" description="Helical" evidence="2">
    <location>
        <begin position="227"/>
        <end position="247"/>
    </location>
</feature>
<keyword evidence="2" id="KW-1133">Transmembrane helix</keyword>
<evidence type="ECO:0000313" key="5">
    <source>
        <dbReference type="Proteomes" id="UP000037507"/>
    </source>
</evidence>
<protein>
    <submittedName>
        <fullName evidence="4">Glycosyl transferase</fullName>
    </submittedName>
</protein>
<dbReference type="InterPro" id="IPR001173">
    <property type="entry name" value="Glyco_trans_2-like"/>
</dbReference>
<dbReference type="Gene3D" id="3.90.550.10">
    <property type="entry name" value="Spore Coat Polysaccharide Biosynthesis Protein SpsA, Chain A"/>
    <property type="match status" value="1"/>
</dbReference>
<dbReference type="CDD" id="cd02511">
    <property type="entry name" value="Beta4Glucosyltransferase"/>
    <property type="match status" value="1"/>
</dbReference>
<sequence length="261" mass="29724">MKTKTPSLCIGILTMNESRRIAKCIESAKFADQIVVVDSGSKDDTVLIAQSLGAQVHIHTDWKGFAEQRNRLLQYCSSDYIFFLDADEVITPELEKEIQTAVSSGLNGVWEILWLQIAYGKPLKYMKATGGVKRLFRTSNLFKFEGVVHENAVLHDTNTPVITCKSRLLHYSRETVYESLQKLAQYSQLGALKRANTGKKGGVLRGFASAFVSFIQLYIFRRGFMCGPQGFLFCFFIALECFFRYTMLHYDRSMLNKSFIR</sequence>
<gene>
    <name evidence="4" type="ORF">H663_017135</name>
</gene>
<dbReference type="InterPro" id="IPR029044">
    <property type="entry name" value="Nucleotide-diphossugar_trans"/>
</dbReference>
<dbReference type="PANTHER" id="PTHR43630:SF2">
    <property type="entry name" value="GLYCOSYLTRANSFERASE"/>
    <property type="match status" value="1"/>
</dbReference>
<keyword evidence="2" id="KW-0812">Transmembrane</keyword>
<dbReference type="OrthoDB" id="9815923at2"/>
<dbReference type="PANTHER" id="PTHR43630">
    <property type="entry name" value="POLY-BETA-1,6-N-ACETYL-D-GLUCOSAMINE SYNTHASE"/>
    <property type="match status" value="1"/>
</dbReference>
<proteinExistence type="inferred from homology"/>
<evidence type="ECO:0000259" key="3">
    <source>
        <dbReference type="Pfam" id="PF00535"/>
    </source>
</evidence>
<reference evidence="4" key="1">
    <citation type="submission" date="2017-04" db="EMBL/GenBank/DDBJ databases">
        <title>Unexpected and diverse lifestyles within the genus Limnohabitans.</title>
        <authorList>
            <person name="Kasalicky V."/>
            <person name="Mehrshad M."/>
            <person name="Andrei S.-A."/>
            <person name="Salcher M."/>
            <person name="Kratochvilova H."/>
            <person name="Simek K."/>
            <person name="Ghai R."/>
        </authorList>
    </citation>
    <scope>NUCLEOTIDE SEQUENCE [LARGE SCALE GENOMIC DNA]</scope>
    <source>
        <strain evidence="4">II-D5</strain>
    </source>
</reference>
<dbReference type="RefSeq" id="WP_053172732.1">
    <property type="nucleotide sequence ID" value="NZ_LFYT02000030.1"/>
</dbReference>
<dbReference type="AlphaFoldDB" id="A0A2T7U9Q4"/>
<keyword evidence="4" id="KW-0808">Transferase</keyword>
<comment type="similarity">
    <text evidence="1">Belongs to the glycosyltransferase 2 family. WaaE/KdtX subfamily.</text>
</comment>
<feature type="domain" description="Glycosyltransferase 2-like" evidence="3">
    <location>
        <begin position="10"/>
        <end position="102"/>
    </location>
</feature>
<dbReference type="Proteomes" id="UP000037507">
    <property type="component" value="Unassembled WGS sequence"/>
</dbReference>
<dbReference type="STRING" id="1293045.H663_10290"/>
<dbReference type="EMBL" id="LFYT02000030">
    <property type="protein sequence ID" value="PVE41408.1"/>
    <property type="molecule type" value="Genomic_DNA"/>
</dbReference>
<feature type="transmembrane region" description="Helical" evidence="2">
    <location>
        <begin position="202"/>
        <end position="221"/>
    </location>
</feature>
<evidence type="ECO:0000313" key="4">
    <source>
        <dbReference type="EMBL" id="PVE41408.1"/>
    </source>
</evidence>
<keyword evidence="5" id="KW-1185">Reference proteome</keyword>
<organism evidence="4 5">
    <name type="scientific">Limnohabitans planktonicus II-D5</name>
    <dbReference type="NCBI Taxonomy" id="1293045"/>
    <lineage>
        <taxon>Bacteria</taxon>
        <taxon>Pseudomonadati</taxon>
        <taxon>Pseudomonadota</taxon>
        <taxon>Betaproteobacteria</taxon>
        <taxon>Burkholderiales</taxon>
        <taxon>Comamonadaceae</taxon>
        <taxon>Limnohabitans</taxon>
    </lineage>
</organism>
<evidence type="ECO:0000256" key="2">
    <source>
        <dbReference type="SAM" id="Phobius"/>
    </source>
</evidence>
<keyword evidence="2" id="KW-0472">Membrane</keyword>
<name>A0A2T7U9Q4_9BURK</name>
<accession>A0A2T7U9Q4</accession>
<dbReference type="SUPFAM" id="SSF53448">
    <property type="entry name" value="Nucleotide-diphospho-sugar transferases"/>
    <property type="match status" value="1"/>
</dbReference>
<evidence type="ECO:0000256" key="1">
    <source>
        <dbReference type="ARBA" id="ARBA00038494"/>
    </source>
</evidence>
<comment type="caution">
    <text evidence="4">The sequence shown here is derived from an EMBL/GenBank/DDBJ whole genome shotgun (WGS) entry which is preliminary data.</text>
</comment>
<dbReference type="Pfam" id="PF00535">
    <property type="entry name" value="Glycos_transf_2"/>
    <property type="match status" value="1"/>
</dbReference>